<protein>
    <submittedName>
        <fullName evidence="3">Aminopeptidase N</fullName>
    </submittedName>
</protein>
<evidence type="ECO:0000259" key="2">
    <source>
        <dbReference type="Pfam" id="PF01433"/>
    </source>
</evidence>
<feature type="transmembrane region" description="Helical" evidence="1">
    <location>
        <begin position="321"/>
        <end position="340"/>
    </location>
</feature>
<feature type="transmembrane region" description="Helical" evidence="1">
    <location>
        <begin position="439"/>
        <end position="463"/>
    </location>
</feature>
<dbReference type="OrthoDB" id="100605at2"/>
<name>A0A1W2HA03_9BACT</name>
<keyword evidence="1" id="KW-0472">Membrane</keyword>
<dbReference type="InterPro" id="IPR014782">
    <property type="entry name" value="Peptidase_M1_dom"/>
</dbReference>
<feature type="transmembrane region" description="Helical" evidence="1">
    <location>
        <begin position="175"/>
        <end position="194"/>
    </location>
</feature>
<dbReference type="InterPro" id="IPR027268">
    <property type="entry name" value="Peptidase_M4/M1_CTD_sf"/>
</dbReference>
<accession>A0A1W2HA03</accession>
<keyword evidence="3" id="KW-0645">Protease</keyword>
<organism evidence="3 4">
    <name type="scientific">Aquiflexum balticum DSM 16537</name>
    <dbReference type="NCBI Taxonomy" id="758820"/>
    <lineage>
        <taxon>Bacteria</taxon>
        <taxon>Pseudomonadati</taxon>
        <taxon>Bacteroidota</taxon>
        <taxon>Cytophagia</taxon>
        <taxon>Cytophagales</taxon>
        <taxon>Cyclobacteriaceae</taxon>
        <taxon>Aquiflexum</taxon>
    </lineage>
</organism>
<dbReference type="AlphaFoldDB" id="A0A1W2HA03"/>
<dbReference type="SUPFAM" id="SSF55486">
    <property type="entry name" value="Metalloproteases ('zincins'), catalytic domain"/>
    <property type="match status" value="1"/>
</dbReference>
<dbReference type="Gene3D" id="1.10.390.10">
    <property type="entry name" value="Neutral Protease Domain 2"/>
    <property type="match status" value="1"/>
</dbReference>
<proteinExistence type="predicted"/>
<dbReference type="RefSeq" id="WP_084122688.1">
    <property type="nucleotide sequence ID" value="NZ_LT838813.1"/>
</dbReference>
<dbReference type="GO" id="GO:0004177">
    <property type="term" value="F:aminopeptidase activity"/>
    <property type="evidence" value="ECO:0007669"/>
    <property type="project" value="UniProtKB-KW"/>
</dbReference>
<feature type="transmembrane region" description="Helical" evidence="1">
    <location>
        <begin position="525"/>
        <end position="545"/>
    </location>
</feature>
<feature type="transmembrane region" description="Helical" evidence="1">
    <location>
        <begin position="146"/>
        <end position="168"/>
    </location>
</feature>
<keyword evidence="4" id="KW-1185">Reference proteome</keyword>
<feature type="transmembrane region" description="Helical" evidence="1">
    <location>
        <begin position="470"/>
        <end position="490"/>
    </location>
</feature>
<dbReference type="STRING" id="758820.SAMN00777080_4378"/>
<keyword evidence="1" id="KW-1133">Transmembrane helix</keyword>
<reference evidence="4" key="1">
    <citation type="submission" date="2017-04" db="EMBL/GenBank/DDBJ databases">
        <authorList>
            <person name="Varghese N."/>
            <person name="Submissions S."/>
        </authorList>
    </citation>
    <scope>NUCLEOTIDE SEQUENCE [LARGE SCALE GENOMIC DNA]</scope>
    <source>
        <strain evidence="4">DSM 16537</strain>
    </source>
</reference>
<feature type="transmembrane region" description="Helical" evidence="1">
    <location>
        <begin position="405"/>
        <end position="427"/>
    </location>
</feature>
<feature type="domain" description="Peptidase M1 membrane alanine aminopeptidase" evidence="2">
    <location>
        <begin position="865"/>
        <end position="1047"/>
    </location>
</feature>
<dbReference type="Pfam" id="PF01433">
    <property type="entry name" value="Peptidase_M1"/>
    <property type="match status" value="1"/>
</dbReference>
<evidence type="ECO:0000313" key="4">
    <source>
        <dbReference type="Proteomes" id="UP000192333"/>
    </source>
</evidence>
<evidence type="ECO:0000313" key="3">
    <source>
        <dbReference type="EMBL" id="SMD45717.1"/>
    </source>
</evidence>
<feature type="transmembrane region" description="Helical" evidence="1">
    <location>
        <begin position="566"/>
        <end position="584"/>
    </location>
</feature>
<feature type="transmembrane region" description="Helical" evidence="1">
    <location>
        <begin position="243"/>
        <end position="262"/>
    </location>
</feature>
<dbReference type="EMBL" id="LT838813">
    <property type="protein sequence ID" value="SMD45717.1"/>
    <property type="molecule type" value="Genomic_DNA"/>
</dbReference>
<dbReference type="GO" id="GO:0008270">
    <property type="term" value="F:zinc ion binding"/>
    <property type="evidence" value="ECO:0007669"/>
    <property type="project" value="InterPro"/>
</dbReference>
<keyword evidence="1" id="KW-0812">Transmembrane</keyword>
<sequence>MWKFIKHEWKYWFGSPMLWIFLFIVSLLVFGAVSSDQIQIGGGVGSVYKNAPSVIQSYYGVMSLICLLMTTAFMSAAANRDFSTGMHQFIFSSPIKKSDYFFGKFIGALLISMVPLLGVSIGSLIGPLMPWVQPERYGPVIWNGHIQGLISFAIPNTIIAGTLLYSLAVVFRNNIVSFVGAMLILVFYVVSQGFTADLEKEWLANILDPFGFQPLNTLSKYKTIDEKNLYATALSGQFLINRLIWVGFSIVLLLFMFSKFSFNTKKEKVKKQKAVLLEEETLADLTEVRTFEISQKTGFSIATFWHMVKFETKAIIKNQTFIIIVLIGLINLIASLTSFTGSYGTARYPVTYDVIDSIRGSFYLFLIGIITFYSGVLVWKERDAKISEIEDATPIKTGMLYLSKLLAMMISIFLILCCTILVGVIAQTFYSYTRYELHVYAHSLLVLDMFQFGYLVVIALLFHYLINNRYIAYFAFVAFLILNEFIWSVLELNSNMLEFAATPSATYSDMNGFGPFIPGLVWFNMYWTLFCLILCVVIYGFYIRGKETDFKFRRRFALQRLKSQKGILALFILAFVICGGFVYYNTEVVNTYLTPKETETRQKEYELTYKKYEGIAQPRWVSLDYQIDIHPYNRDLFVTVNGLIVNKSQEDIPELHFTMPNMPDTLRIEIPGASVKVDDKRLNYRIYEMEKPIQPGDTLPIRIVVSKETKGFENEVSFTSLTHNGTFFNNFDVLPIFGYTNRYEISDKNKRAKLDLPNRQRMPSLDENDLKSRKNTYINQDADWVSMRTVISTESDQIAVAPGSLLKEWEENGRRYFEYQLDHKSLNFYSFISARYEVAREKWNGVDLEVYYIKGHEYNVPNMLKSLEKSLEYFTENFGPYYHKQCRIIEFPRYSSFAQAFPGTMPYSEGIGFITDLRNVTDDDIDLVYYVVAHEMAHQYWAHQLIGANMRGTEMMSESFAQYAALMVMEKEYGRDKMNKFLKYEMNGYLRGRSGEFEAERPLMETENQGYIHYQKGSVIMYYLKEMIGENKVNEALQKLLVDYAYEEPPYPTSLSAVRAFREVTPDSMQYLIDDMFENITLFSNRVIESSYVKNGEEYEVTLKTFSEKFRADSLGKQTEVPLVDYIDIGVFAETDAKKVLGKPLIYERIKITQPENTFTFRVKEKPFQAGIDPYNYLVDRMPDDNVKKVTEE</sequence>
<evidence type="ECO:0000256" key="1">
    <source>
        <dbReference type="SAM" id="Phobius"/>
    </source>
</evidence>
<feature type="transmembrane region" description="Helical" evidence="1">
    <location>
        <begin position="59"/>
        <end position="79"/>
    </location>
</feature>
<feature type="transmembrane region" description="Helical" evidence="1">
    <location>
        <begin position="360"/>
        <end position="379"/>
    </location>
</feature>
<dbReference type="Proteomes" id="UP000192333">
    <property type="component" value="Chromosome I"/>
</dbReference>
<keyword evidence="3" id="KW-0378">Hydrolase</keyword>
<gene>
    <name evidence="3" type="ORF">SAMN00777080_4378</name>
</gene>
<keyword evidence="3" id="KW-0031">Aminopeptidase</keyword>
<dbReference type="GO" id="GO:0008237">
    <property type="term" value="F:metallopeptidase activity"/>
    <property type="evidence" value="ECO:0007669"/>
    <property type="project" value="InterPro"/>
</dbReference>
<feature type="transmembrane region" description="Helical" evidence="1">
    <location>
        <begin position="100"/>
        <end position="126"/>
    </location>
</feature>